<evidence type="ECO:0000313" key="2">
    <source>
        <dbReference type="EMBL" id="OGE64333.1"/>
    </source>
</evidence>
<organism evidence="2 3">
    <name type="scientific">Candidatus Daviesbacteria bacterium RIFCSPLOWO2_02_FULL_36_8</name>
    <dbReference type="NCBI Taxonomy" id="1797793"/>
    <lineage>
        <taxon>Bacteria</taxon>
        <taxon>Candidatus Daviesiibacteriota</taxon>
    </lineage>
</organism>
<reference evidence="2 3" key="1">
    <citation type="journal article" date="2016" name="Nat. Commun.">
        <title>Thousands of microbial genomes shed light on interconnected biogeochemical processes in an aquifer system.</title>
        <authorList>
            <person name="Anantharaman K."/>
            <person name="Brown C.T."/>
            <person name="Hug L.A."/>
            <person name="Sharon I."/>
            <person name="Castelle C.J."/>
            <person name="Probst A.J."/>
            <person name="Thomas B.C."/>
            <person name="Singh A."/>
            <person name="Wilkins M.J."/>
            <person name="Karaoz U."/>
            <person name="Brodie E.L."/>
            <person name="Williams K.H."/>
            <person name="Hubbard S.S."/>
            <person name="Banfield J.F."/>
        </authorList>
    </citation>
    <scope>NUCLEOTIDE SEQUENCE [LARGE SCALE GENOMIC DNA]</scope>
</reference>
<name>A0A1F5MG51_9BACT</name>
<gene>
    <name evidence="2" type="ORF">A3J13_01920</name>
</gene>
<dbReference type="InterPro" id="IPR001173">
    <property type="entry name" value="Glyco_trans_2-like"/>
</dbReference>
<dbReference type="PANTHER" id="PTHR10859">
    <property type="entry name" value="GLYCOSYL TRANSFERASE"/>
    <property type="match status" value="1"/>
</dbReference>
<dbReference type="AlphaFoldDB" id="A0A1F5MG51"/>
<dbReference type="SUPFAM" id="SSF53448">
    <property type="entry name" value="Nucleotide-diphospho-sugar transferases"/>
    <property type="match status" value="1"/>
</dbReference>
<dbReference type="Pfam" id="PF00535">
    <property type="entry name" value="Glycos_transf_2"/>
    <property type="match status" value="1"/>
</dbReference>
<feature type="domain" description="Glycosyltransferase 2-like" evidence="1">
    <location>
        <begin position="5"/>
        <end position="168"/>
    </location>
</feature>
<dbReference type="GO" id="GO:0006487">
    <property type="term" value="P:protein N-linked glycosylation"/>
    <property type="evidence" value="ECO:0007669"/>
    <property type="project" value="TreeGrafter"/>
</dbReference>
<dbReference type="Proteomes" id="UP000183317">
    <property type="component" value="Unassembled WGS sequence"/>
</dbReference>
<evidence type="ECO:0000313" key="3">
    <source>
        <dbReference type="Proteomes" id="UP000183317"/>
    </source>
</evidence>
<proteinExistence type="predicted"/>
<accession>A0A1F5MG51</accession>
<evidence type="ECO:0000259" key="1">
    <source>
        <dbReference type="Pfam" id="PF00535"/>
    </source>
</evidence>
<dbReference type="EMBL" id="MFDU01000021">
    <property type="protein sequence ID" value="OGE64333.1"/>
    <property type="molecule type" value="Genomic_DNA"/>
</dbReference>
<dbReference type="PANTHER" id="PTHR10859:SF91">
    <property type="entry name" value="DOLICHYL-PHOSPHATE BETA-GLUCOSYLTRANSFERASE"/>
    <property type="match status" value="1"/>
</dbReference>
<protein>
    <recommendedName>
        <fullName evidence="1">Glycosyltransferase 2-like domain-containing protein</fullName>
    </recommendedName>
</protein>
<sequence>MTKISVIIPSYNEEANLKKGVLEEVGNFLDQRKLDFEVIIVDDGSSDSSEQLIKKQIQKNHNFRLIQNRHGGKARAVMTGMLEAKGEIVLFTDMDQATPINQLDKLLPQFDKGFDIVIGSRVGRRGAPIVRKLAAWGFSFLRGIILGLPFRDTQCGFKAFNRKSVEKIIPKIKNEWGTLHFKGGAVNAGFDVELLYLAKKYGFKIAEVDVDWNYVDTERVQVLKDAAAAIYDMFRIRWNDSAGKY</sequence>
<dbReference type="InterPro" id="IPR029044">
    <property type="entry name" value="Nucleotide-diphossugar_trans"/>
</dbReference>
<dbReference type="Gene3D" id="3.90.550.10">
    <property type="entry name" value="Spore Coat Polysaccharide Biosynthesis Protein SpsA, Chain A"/>
    <property type="match status" value="1"/>
</dbReference>
<comment type="caution">
    <text evidence="2">The sequence shown here is derived from an EMBL/GenBank/DDBJ whole genome shotgun (WGS) entry which is preliminary data.</text>
</comment>